<reference evidence="12 13" key="1">
    <citation type="submission" date="2017-06" db="EMBL/GenBank/DDBJ databases">
        <title>Complete genome sequence of Paenibacillus donghaensis KCTC 13049T isolated from East Sea sediment, South Korea.</title>
        <authorList>
            <person name="Jung B.K."/>
            <person name="Hong S.-J."/>
            <person name="Shin J.-H."/>
        </authorList>
    </citation>
    <scope>NUCLEOTIDE SEQUENCE [LARGE SCALE GENOMIC DNA]</scope>
    <source>
        <strain evidence="12 13">KCTC 13049</strain>
    </source>
</reference>
<protein>
    <recommendedName>
        <fullName evidence="3 11">Shikimate kinase</fullName>
        <shortName evidence="11">SK</shortName>
        <ecNumber evidence="3 11">2.7.1.71</ecNumber>
    </recommendedName>
</protein>
<dbReference type="EMBL" id="CP021780">
    <property type="protein sequence ID" value="ASA21003.1"/>
    <property type="molecule type" value="Genomic_DNA"/>
</dbReference>
<dbReference type="PANTHER" id="PTHR21087:SF16">
    <property type="entry name" value="SHIKIMATE KINASE 1, CHLOROPLASTIC"/>
    <property type="match status" value="1"/>
</dbReference>
<dbReference type="GO" id="GO:0000287">
    <property type="term" value="F:magnesium ion binding"/>
    <property type="evidence" value="ECO:0007669"/>
    <property type="project" value="UniProtKB-UniRule"/>
</dbReference>
<evidence type="ECO:0000256" key="8">
    <source>
        <dbReference type="ARBA" id="ARBA00022840"/>
    </source>
</evidence>
<evidence type="ECO:0000256" key="10">
    <source>
        <dbReference type="ARBA" id="ARBA00048567"/>
    </source>
</evidence>
<dbReference type="HAMAP" id="MF_00109">
    <property type="entry name" value="Shikimate_kinase"/>
    <property type="match status" value="1"/>
</dbReference>
<evidence type="ECO:0000256" key="7">
    <source>
        <dbReference type="ARBA" id="ARBA00022777"/>
    </source>
</evidence>
<comment type="subcellular location">
    <subcellularLocation>
        <location evidence="11">Cytoplasm</location>
    </subcellularLocation>
</comment>
<comment type="catalytic activity">
    <reaction evidence="10 11">
        <text>shikimate + ATP = 3-phosphoshikimate + ADP + H(+)</text>
        <dbReference type="Rhea" id="RHEA:13121"/>
        <dbReference type="ChEBI" id="CHEBI:15378"/>
        <dbReference type="ChEBI" id="CHEBI:30616"/>
        <dbReference type="ChEBI" id="CHEBI:36208"/>
        <dbReference type="ChEBI" id="CHEBI:145989"/>
        <dbReference type="ChEBI" id="CHEBI:456216"/>
        <dbReference type="EC" id="2.7.1.71"/>
    </reaction>
</comment>
<dbReference type="InterPro" id="IPR031322">
    <property type="entry name" value="Shikimate/glucono_kinase"/>
</dbReference>
<evidence type="ECO:0000256" key="4">
    <source>
        <dbReference type="ARBA" id="ARBA00022605"/>
    </source>
</evidence>
<feature type="binding site" evidence="11">
    <location>
        <position position="133"/>
    </location>
    <ligand>
        <name>ATP</name>
        <dbReference type="ChEBI" id="CHEBI:30616"/>
    </ligand>
</feature>
<name>A0A2Z2KDC1_9BACL</name>
<dbReference type="GO" id="GO:0009073">
    <property type="term" value="P:aromatic amino acid family biosynthetic process"/>
    <property type="evidence" value="ECO:0007669"/>
    <property type="project" value="UniProtKB-KW"/>
</dbReference>
<evidence type="ECO:0000256" key="1">
    <source>
        <dbReference type="ARBA" id="ARBA00004842"/>
    </source>
</evidence>
<dbReference type="GO" id="GO:0005829">
    <property type="term" value="C:cytosol"/>
    <property type="evidence" value="ECO:0007669"/>
    <property type="project" value="TreeGrafter"/>
</dbReference>
<feature type="binding site" evidence="11">
    <location>
        <position position="151"/>
    </location>
    <ligand>
        <name>substrate</name>
    </ligand>
</feature>
<evidence type="ECO:0000256" key="3">
    <source>
        <dbReference type="ARBA" id="ARBA00012154"/>
    </source>
</evidence>
<keyword evidence="7 11" id="KW-0418">Kinase</keyword>
<dbReference type="RefSeq" id="WP_087915018.1">
    <property type="nucleotide sequence ID" value="NZ_CP021780.1"/>
</dbReference>
<dbReference type="GO" id="GO:0004765">
    <property type="term" value="F:shikimate kinase activity"/>
    <property type="evidence" value="ECO:0007669"/>
    <property type="project" value="UniProtKB-UniRule"/>
</dbReference>
<dbReference type="AlphaFoldDB" id="A0A2Z2KDC1"/>
<accession>A0A2Z2KDC1</accession>
<comment type="subunit">
    <text evidence="11">Monomer.</text>
</comment>
<dbReference type="SUPFAM" id="SSF52540">
    <property type="entry name" value="P-loop containing nucleoside triphosphate hydrolases"/>
    <property type="match status" value="1"/>
</dbReference>
<feature type="binding site" evidence="11">
    <location>
        <position position="31"/>
    </location>
    <ligand>
        <name>Mg(2+)</name>
        <dbReference type="ChEBI" id="CHEBI:18420"/>
    </ligand>
</feature>
<dbReference type="GO" id="GO:0009423">
    <property type="term" value="P:chorismate biosynthetic process"/>
    <property type="evidence" value="ECO:0007669"/>
    <property type="project" value="UniProtKB-UniRule"/>
</dbReference>
<keyword evidence="11" id="KW-0460">Magnesium</keyword>
<dbReference type="InterPro" id="IPR000623">
    <property type="entry name" value="Shikimate_kinase/TSH1"/>
</dbReference>
<keyword evidence="6 11" id="KW-0547">Nucleotide-binding</keyword>
<dbReference type="EC" id="2.7.1.71" evidence="3 11"/>
<feature type="binding site" evidence="11">
    <location>
        <position position="95"/>
    </location>
    <ligand>
        <name>substrate</name>
    </ligand>
</feature>
<dbReference type="GO" id="GO:0005524">
    <property type="term" value="F:ATP binding"/>
    <property type="evidence" value="ECO:0007669"/>
    <property type="project" value="UniProtKB-UniRule"/>
</dbReference>
<feature type="binding site" evidence="11">
    <location>
        <position position="49"/>
    </location>
    <ligand>
        <name>substrate</name>
    </ligand>
</feature>
<dbReference type="InterPro" id="IPR023000">
    <property type="entry name" value="Shikimate_kinase_CS"/>
</dbReference>
<evidence type="ECO:0000313" key="13">
    <source>
        <dbReference type="Proteomes" id="UP000249890"/>
    </source>
</evidence>
<evidence type="ECO:0000256" key="5">
    <source>
        <dbReference type="ARBA" id="ARBA00022679"/>
    </source>
</evidence>
<keyword evidence="9 11" id="KW-0057">Aromatic amino acid biosynthesis</keyword>
<keyword evidence="11" id="KW-0479">Metal-binding</keyword>
<dbReference type="UniPathway" id="UPA00053">
    <property type="reaction ID" value="UER00088"/>
</dbReference>
<dbReference type="Pfam" id="PF01202">
    <property type="entry name" value="SKI"/>
    <property type="match status" value="1"/>
</dbReference>
<evidence type="ECO:0000256" key="9">
    <source>
        <dbReference type="ARBA" id="ARBA00023141"/>
    </source>
</evidence>
<feature type="binding site" evidence="11">
    <location>
        <position position="73"/>
    </location>
    <ligand>
        <name>substrate</name>
    </ligand>
</feature>
<dbReference type="Proteomes" id="UP000249890">
    <property type="component" value="Chromosome"/>
</dbReference>
<evidence type="ECO:0000256" key="2">
    <source>
        <dbReference type="ARBA" id="ARBA00006997"/>
    </source>
</evidence>
<keyword evidence="5 11" id="KW-0808">Transferase</keyword>
<proteinExistence type="inferred from homology"/>
<dbReference type="Gene3D" id="3.40.50.300">
    <property type="entry name" value="P-loop containing nucleotide triphosphate hydrolases"/>
    <property type="match status" value="1"/>
</dbReference>
<keyword evidence="4 11" id="KW-0028">Amino-acid biosynthesis</keyword>
<gene>
    <name evidence="11" type="primary">aroK</name>
    <name evidence="12" type="ORF">B9T62_09515</name>
</gene>
<evidence type="ECO:0000256" key="11">
    <source>
        <dbReference type="HAMAP-Rule" id="MF_00109"/>
    </source>
</evidence>
<comment type="pathway">
    <text evidence="1 11">Metabolic intermediate biosynthesis; chorismate biosynthesis; chorismate from D-erythrose 4-phosphate and phosphoenolpyruvate: step 5/7.</text>
</comment>
<sequence length="188" mass="20409">MTGKKEAEKPAECREHSSNIVLVGMMATGKSTVAVLLAEELGYELVDVDQVIVRKEGRSIAEIFAQSGEAYFRKVESQCLAEVLQADKQIISTGGGAVLAPANTRLMLEQGVVIALTATAEEIIARVSGDQNRPLLAGNAEERVRGIMEERREAYRFAHCTVDTTGLNTAEVLQHILDHMGSYTSIHP</sequence>
<keyword evidence="13" id="KW-1185">Reference proteome</keyword>
<comment type="caution">
    <text evidence="11">Lacks conserved residue(s) required for the propagation of feature annotation.</text>
</comment>
<dbReference type="InterPro" id="IPR027417">
    <property type="entry name" value="P-loop_NTPase"/>
</dbReference>
<keyword evidence="11" id="KW-0963">Cytoplasm</keyword>
<comment type="similarity">
    <text evidence="2 11">Belongs to the shikimate kinase family.</text>
</comment>
<feature type="binding site" evidence="11">
    <location>
        <begin position="27"/>
        <end position="32"/>
    </location>
    <ligand>
        <name>ATP</name>
        <dbReference type="ChEBI" id="CHEBI:30616"/>
    </ligand>
</feature>
<comment type="cofactor">
    <cofactor evidence="11">
        <name>Mg(2+)</name>
        <dbReference type="ChEBI" id="CHEBI:18420"/>
    </cofactor>
    <text evidence="11">Binds 1 Mg(2+) ion per subunit.</text>
</comment>
<dbReference type="GO" id="GO:0008652">
    <property type="term" value="P:amino acid biosynthetic process"/>
    <property type="evidence" value="ECO:0007669"/>
    <property type="project" value="UniProtKB-KW"/>
</dbReference>
<keyword evidence="8 11" id="KW-0067">ATP-binding</keyword>
<comment type="function">
    <text evidence="11">Catalyzes the specific phosphorylation of the 3-hydroxyl group of shikimic acid using ATP as a cosubstrate.</text>
</comment>
<organism evidence="12 13">
    <name type="scientific">Paenibacillus donghaensis</name>
    <dbReference type="NCBI Taxonomy" id="414771"/>
    <lineage>
        <taxon>Bacteria</taxon>
        <taxon>Bacillati</taxon>
        <taxon>Bacillota</taxon>
        <taxon>Bacilli</taxon>
        <taxon>Bacillales</taxon>
        <taxon>Paenibacillaceae</taxon>
        <taxon>Paenibacillus</taxon>
    </lineage>
</organism>
<dbReference type="PRINTS" id="PR01100">
    <property type="entry name" value="SHIKIMTKNASE"/>
</dbReference>
<evidence type="ECO:0000313" key="12">
    <source>
        <dbReference type="EMBL" id="ASA21003.1"/>
    </source>
</evidence>
<dbReference type="OrthoDB" id="9800332at2"/>
<dbReference type="CDD" id="cd00464">
    <property type="entry name" value="SK"/>
    <property type="match status" value="1"/>
</dbReference>
<dbReference type="PANTHER" id="PTHR21087">
    <property type="entry name" value="SHIKIMATE KINASE"/>
    <property type="match status" value="1"/>
</dbReference>
<dbReference type="PROSITE" id="PS01128">
    <property type="entry name" value="SHIKIMATE_KINASE"/>
    <property type="match status" value="1"/>
</dbReference>
<evidence type="ECO:0000256" key="6">
    <source>
        <dbReference type="ARBA" id="ARBA00022741"/>
    </source>
</evidence>
<dbReference type="KEGG" id="pdh:B9T62_09515"/>